<dbReference type="Proteomes" id="UP001189429">
    <property type="component" value="Unassembled WGS sequence"/>
</dbReference>
<keyword evidence="2" id="KW-1185">Reference proteome</keyword>
<reference evidence="1" key="1">
    <citation type="submission" date="2023-10" db="EMBL/GenBank/DDBJ databases">
        <authorList>
            <person name="Chen Y."/>
            <person name="Shah S."/>
            <person name="Dougan E. K."/>
            <person name="Thang M."/>
            <person name="Chan C."/>
        </authorList>
    </citation>
    <scope>NUCLEOTIDE SEQUENCE [LARGE SCALE GENOMIC DNA]</scope>
</reference>
<protein>
    <submittedName>
        <fullName evidence="1">Uncharacterized protein</fullName>
    </submittedName>
</protein>
<comment type="caution">
    <text evidence="1">The sequence shown here is derived from an EMBL/GenBank/DDBJ whole genome shotgun (WGS) entry which is preliminary data.</text>
</comment>
<dbReference type="EMBL" id="CAUYUJ010016757">
    <property type="protein sequence ID" value="CAK0868529.1"/>
    <property type="molecule type" value="Genomic_DNA"/>
</dbReference>
<evidence type="ECO:0000313" key="1">
    <source>
        <dbReference type="EMBL" id="CAK0868529.1"/>
    </source>
</evidence>
<evidence type="ECO:0000313" key="2">
    <source>
        <dbReference type="Proteomes" id="UP001189429"/>
    </source>
</evidence>
<accession>A0ABN9V6L1</accession>
<sequence length="192" mass="21058">MQSATSALQSQFKLVISQVQQQNQRIDGIDTCMRDLDSHTHITEQEQQQLKADIERTQSPLAMAMATLPPLDMAALAARDRPPDPHLYSIGAPPAVQPAEVRRSLKPWLSAEGASISDVEFIGDVPARRFFLRVLGHHFFDSISLAALEIGSSAAGSARLRWGGQVAQRLRVDNAAVAAEFQRLFRVTDTTA</sequence>
<organism evidence="1 2">
    <name type="scientific">Prorocentrum cordatum</name>
    <dbReference type="NCBI Taxonomy" id="2364126"/>
    <lineage>
        <taxon>Eukaryota</taxon>
        <taxon>Sar</taxon>
        <taxon>Alveolata</taxon>
        <taxon>Dinophyceae</taxon>
        <taxon>Prorocentrales</taxon>
        <taxon>Prorocentraceae</taxon>
        <taxon>Prorocentrum</taxon>
    </lineage>
</organism>
<feature type="non-terminal residue" evidence="1">
    <location>
        <position position="192"/>
    </location>
</feature>
<gene>
    <name evidence="1" type="ORF">PCOR1329_LOCUS55164</name>
</gene>
<proteinExistence type="predicted"/>
<name>A0ABN9V6L1_9DINO</name>